<dbReference type="AlphaFoldDB" id="M7B7Y7"/>
<accession>M7B7Y7</accession>
<proteinExistence type="predicted"/>
<reference evidence="2" key="1">
    <citation type="journal article" date="2013" name="Nat. Genet.">
        <title>The draft genomes of soft-shell turtle and green sea turtle yield insights into the development and evolution of the turtle-specific body plan.</title>
        <authorList>
            <person name="Wang Z."/>
            <person name="Pascual-Anaya J."/>
            <person name="Zadissa A."/>
            <person name="Li W."/>
            <person name="Niimura Y."/>
            <person name="Huang Z."/>
            <person name="Li C."/>
            <person name="White S."/>
            <person name="Xiong Z."/>
            <person name="Fang D."/>
            <person name="Wang B."/>
            <person name="Ming Y."/>
            <person name="Chen Y."/>
            <person name="Zheng Y."/>
            <person name="Kuraku S."/>
            <person name="Pignatelli M."/>
            <person name="Herrero J."/>
            <person name="Beal K."/>
            <person name="Nozawa M."/>
            <person name="Li Q."/>
            <person name="Wang J."/>
            <person name="Zhang H."/>
            <person name="Yu L."/>
            <person name="Shigenobu S."/>
            <person name="Wang J."/>
            <person name="Liu J."/>
            <person name="Flicek P."/>
            <person name="Searle S."/>
            <person name="Wang J."/>
            <person name="Kuratani S."/>
            <person name="Yin Y."/>
            <person name="Aken B."/>
            <person name="Zhang G."/>
            <person name="Irie N."/>
        </authorList>
    </citation>
    <scope>NUCLEOTIDE SEQUENCE [LARGE SCALE GENOMIC DNA]</scope>
</reference>
<sequence>MDAAQAPDPSAKGRTAQYGCGVVRMYMTDHEVLRYCVEAASKRQSTGGWLPLEVGLKAAKRKVRPNDEDWRLDQDAKSGAKLHQSLVCVYRSGGLD</sequence>
<dbReference type="Proteomes" id="UP000031443">
    <property type="component" value="Unassembled WGS sequence"/>
</dbReference>
<dbReference type="EMBL" id="KB544352">
    <property type="protein sequence ID" value="EMP31660.1"/>
    <property type="molecule type" value="Genomic_DNA"/>
</dbReference>
<keyword evidence="2" id="KW-1185">Reference proteome</keyword>
<gene>
    <name evidence="1" type="ORF">UY3_11214</name>
</gene>
<organism evidence="1 2">
    <name type="scientific">Chelonia mydas</name>
    <name type="common">Green sea-turtle</name>
    <name type="synonym">Chelonia agassizi</name>
    <dbReference type="NCBI Taxonomy" id="8469"/>
    <lineage>
        <taxon>Eukaryota</taxon>
        <taxon>Metazoa</taxon>
        <taxon>Chordata</taxon>
        <taxon>Craniata</taxon>
        <taxon>Vertebrata</taxon>
        <taxon>Euteleostomi</taxon>
        <taxon>Archelosauria</taxon>
        <taxon>Testudinata</taxon>
        <taxon>Testudines</taxon>
        <taxon>Cryptodira</taxon>
        <taxon>Durocryptodira</taxon>
        <taxon>Americhelydia</taxon>
        <taxon>Chelonioidea</taxon>
        <taxon>Cheloniidae</taxon>
        <taxon>Chelonia</taxon>
    </lineage>
</organism>
<evidence type="ECO:0000313" key="2">
    <source>
        <dbReference type="Proteomes" id="UP000031443"/>
    </source>
</evidence>
<name>M7B7Y7_CHEMY</name>
<protein>
    <submittedName>
        <fullName evidence="1">Uncharacterized protein</fullName>
    </submittedName>
</protein>
<evidence type="ECO:0000313" key="1">
    <source>
        <dbReference type="EMBL" id="EMP31660.1"/>
    </source>
</evidence>